<proteinExistence type="predicted"/>
<evidence type="ECO:0000313" key="1">
    <source>
        <dbReference type="EMBL" id="VDL84800.1"/>
    </source>
</evidence>
<dbReference type="AlphaFoldDB" id="A0A0N4YUZ0"/>
<dbReference type="EMBL" id="UYSL01025860">
    <property type="protein sequence ID" value="VDL84800.1"/>
    <property type="molecule type" value="Genomic_DNA"/>
</dbReference>
<dbReference type="WBParaSite" id="NBR_0002106201-mRNA-1">
    <property type="protein sequence ID" value="NBR_0002106201-mRNA-1"/>
    <property type="gene ID" value="NBR_0002106201"/>
</dbReference>
<reference evidence="1 2" key="2">
    <citation type="submission" date="2018-11" db="EMBL/GenBank/DDBJ databases">
        <authorList>
            <consortium name="Pathogen Informatics"/>
        </authorList>
    </citation>
    <scope>NUCLEOTIDE SEQUENCE [LARGE SCALE GENOMIC DNA]</scope>
</reference>
<reference evidence="3" key="1">
    <citation type="submission" date="2017-02" db="UniProtKB">
        <authorList>
            <consortium name="WormBaseParasite"/>
        </authorList>
    </citation>
    <scope>IDENTIFICATION</scope>
</reference>
<sequence>MMAVKEEVLDTSFEEDPESDILAMALGHPLPTKKINRKHVNDHYYSLFPGDQVEEDIKFSDTLLYAALSIFDGIHNRAEIV</sequence>
<evidence type="ECO:0000313" key="3">
    <source>
        <dbReference type="WBParaSite" id="NBR_0002106201-mRNA-1"/>
    </source>
</evidence>
<evidence type="ECO:0000313" key="2">
    <source>
        <dbReference type="Proteomes" id="UP000271162"/>
    </source>
</evidence>
<dbReference type="Proteomes" id="UP000271162">
    <property type="component" value="Unassembled WGS sequence"/>
</dbReference>
<gene>
    <name evidence="1" type="ORF">NBR_LOCUS21062</name>
</gene>
<organism evidence="3">
    <name type="scientific">Nippostrongylus brasiliensis</name>
    <name type="common">Rat hookworm</name>
    <dbReference type="NCBI Taxonomy" id="27835"/>
    <lineage>
        <taxon>Eukaryota</taxon>
        <taxon>Metazoa</taxon>
        <taxon>Ecdysozoa</taxon>
        <taxon>Nematoda</taxon>
        <taxon>Chromadorea</taxon>
        <taxon>Rhabditida</taxon>
        <taxon>Rhabditina</taxon>
        <taxon>Rhabditomorpha</taxon>
        <taxon>Strongyloidea</taxon>
        <taxon>Heligmosomidae</taxon>
        <taxon>Nippostrongylus</taxon>
    </lineage>
</organism>
<name>A0A0N4YUZ0_NIPBR</name>
<accession>A0A0N4YUZ0</accession>
<keyword evidence="2" id="KW-1185">Reference proteome</keyword>
<protein>
    <submittedName>
        <fullName evidence="3">PPM-type phosphatase domain-containing protein</fullName>
    </submittedName>
</protein>